<name>A0A7J6NYR7_PEROL</name>
<evidence type="ECO:0000256" key="1">
    <source>
        <dbReference type="SAM" id="SignalP"/>
    </source>
</evidence>
<sequence length="277" mass="30977">MRLLSQLLFFLTATLARGHDYRPLEWLFSTNMQTGDRYYIEPKERSSTLRTGPSATVRNGFQCIPATQYATVSSISSVRNVWINRIEAETKRQTWYSARVVTNEKSDCFVALDPPNPEVAADLNEMCKNHEFRVADSSNAAQIKDGTYSGVKTGSMKLEIDVKDGTVERVNAEPLNDVAKTMDKLTYFGVGDVLSVIVECSTNPHRRYIFMLEPKESDVVLRGRVVGSSNLRDWDCRTPTAAEIKRGHGRSLPRGKKKGPLSGLRGIFTGSAKYQSL</sequence>
<keyword evidence="1" id="KW-0732">Signal</keyword>
<proteinExistence type="predicted"/>
<dbReference type="OrthoDB" id="10329311at2759"/>
<feature type="signal peptide" evidence="1">
    <location>
        <begin position="1"/>
        <end position="18"/>
    </location>
</feature>
<dbReference type="Proteomes" id="UP000541610">
    <property type="component" value="Unassembled WGS sequence"/>
</dbReference>
<evidence type="ECO:0000313" key="2">
    <source>
        <dbReference type="EMBL" id="KAF4688948.1"/>
    </source>
</evidence>
<gene>
    <name evidence="2" type="ORF">FOZ60_002197</name>
</gene>
<protein>
    <submittedName>
        <fullName evidence="2">Uncharacterized protein</fullName>
    </submittedName>
</protein>
<accession>A0A7J6NYR7</accession>
<dbReference type="AlphaFoldDB" id="A0A7J6NYR7"/>
<evidence type="ECO:0000313" key="3">
    <source>
        <dbReference type="Proteomes" id="UP000541610"/>
    </source>
</evidence>
<reference evidence="2 3" key="1">
    <citation type="submission" date="2020-04" db="EMBL/GenBank/DDBJ databases">
        <title>Perkinsus olseni comparative genomics.</title>
        <authorList>
            <person name="Bogema D.R."/>
        </authorList>
    </citation>
    <scope>NUCLEOTIDE SEQUENCE [LARGE SCALE GENOMIC DNA]</scope>
    <source>
        <strain evidence="2">00978-12</strain>
    </source>
</reference>
<dbReference type="EMBL" id="JABANP010000137">
    <property type="protein sequence ID" value="KAF4688948.1"/>
    <property type="molecule type" value="Genomic_DNA"/>
</dbReference>
<comment type="caution">
    <text evidence="2">The sequence shown here is derived from an EMBL/GenBank/DDBJ whole genome shotgun (WGS) entry which is preliminary data.</text>
</comment>
<organism evidence="2 3">
    <name type="scientific">Perkinsus olseni</name>
    <name type="common">Perkinsus atlanticus</name>
    <dbReference type="NCBI Taxonomy" id="32597"/>
    <lineage>
        <taxon>Eukaryota</taxon>
        <taxon>Sar</taxon>
        <taxon>Alveolata</taxon>
        <taxon>Perkinsozoa</taxon>
        <taxon>Perkinsea</taxon>
        <taxon>Perkinsida</taxon>
        <taxon>Perkinsidae</taxon>
        <taxon>Perkinsus</taxon>
    </lineage>
</organism>
<feature type="chain" id="PRO_5029580982" evidence="1">
    <location>
        <begin position="19"/>
        <end position="277"/>
    </location>
</feature>